<feature type="non-terminal residue" evidence="2">
    <location>
        <position position="1"/>
    </location>
</feature>
<comment type="caution">
    <text evidence="2">The sequence shown here is derived from an EMBL/GenBank/DDBJ whole genome shotgun (WGS) entry which is preliminary data.</text>
</comment>
<proteinExistence type="predicted"/>
<reference evidence="2" key="1">
    <citation type="journal article" date="2015" name="Nature">
        <title>Complex archaea that bridge the gap between prokaryotes and eukaryotes.</title>
        <authorList>
            <person name="Spang A."/>
            <person name="Saw J.H."/>
            <person name="Jorgensen S.L."/>
            <person name="Zaremba-Niedzwiedzka K."/>
            <person name="Martijn J."/>
            <person name="Lind A.E."/>
            <person name="van Eijk R."/>
            <person name="Schleper C."/>
            <person name="Guy L."/>
            <person name="Ettema T.J."/>
        </authorList>
    </citation>
    <scope>NUCLEOTIDE SEQUENCE</scope>
</reference>
<keyword evidence="1" id="KW-0472">Membrane</keyword>
<feature type="transmembrane region" description="Helical" evidence="1">
    <location>
        <begin position="381"/>
        <end position="405"/>
    </location>
</feature>
<dbReference type="EMBL" id="LAZR01009097">
    <property type="protein sequence ID" value="KKM74696.1"/>
    <property type="molecule type" value="Genomic_DNA"/>
</dbReference>
<protein>
    <submittedName>
        <fullName evidence="2">Uncharacterized protein</fullName>
    </submittedName>
</protein>
<gene>
    <name evidence="2" type="ORF">LCGC14_1397740</name>
</gene>
<evidence type="ECO:0000256" key="1">
    <source>
        <dbReference type="SAM" id="Phobius"/>
    </source>
</evidence>
<keyword evidence="1" id="KW-1133">Transmembrane helix</keyword>
<keyword evidence="1" id="KW-0812">Transmembrane</keyword>
<name>A0A0F9KIX5_9ZZZZ</name>
<evidence type="ECO:0000313" key="2">
    <source>
        <dbReference type="EMBL" id="KKM74696.1"/>
    </source>
</evidence>
<accession>A0A0F9KIX5</accession>
<organism evidence="2">
    <name type="scientific">marine sediment metagenome</name>
    <dbReference type="NCBI Taxonomy" id="412755"/>
    <lineage>
        <taxon>unclassified sequences</taxon>
        <taxon>metagenomes</taxon>
        <taxon>ecological metagenomes</taxon>
    </lineage>
</organism>
<sequence length="1373" mass="158436">TLGYLERKVRVISDNKFNAIRPTVINGRPQYEFINREDNQKILPRSGLYQPIVLSQERYDKISPNLGHIVIQVQCADYSNTRGVKAYDMLPVEIEAGYKAKVPINDNGFGYSVSFISIDVLRDSSYYAQDFIVNDSYYSIAQGNLYFSKSIEEIISEKYIGFDDALKSGLTQSLIYYKVHIYFDVFVPDTSDETHRLALTQATQHVIMDYFNQYTYAEVTANMISEIAYTETLTFWSTVISSAAIYFGSWAVGGGTLQSFAMAGVGIVKTAIKEVFEEIIKDSFIESLIENFFDIMDWSEDLAMWVSALATSAREVTGALGQLALSTKSPMKTDISLMLAAKKAGDVNTFTEIKERLDLAFKEQIKTQQQKEDQKKSRARLLFSGFFKGLFMVMPSILFGSFSFLTLKGLSTIGKGAIDLAPKKFAAFRAKYNAFKKGLTTRPTGEDSRFYWKGLKELLKKPSDLDSKKGDVNNEFKEKSENIPPPLVDILSSINSQRNVKEIQARESLTLKFNEIQVSDWIQELTQDYRFSDKKEKFDNIKDNLKDVGFEKTKKDIISTIKDALRDKKDLRYVDINGILMYDPNFVLVGLPHHNPEQEVDVIFNQPIKDFVNDLKRNYYTISYKIKLALLKNGQMIEIDAESNEDMAHWLIKNGYSKDETVYILPVDKDYNGPIYEKTYWVSGTGVPSPYTTHFDNFRKELKELAYKSGLIIDYTYVATSRLLYPNNELFLFNTYSHMSVGHQFSIQDTSLLTMHARALNKLEAHYKAGGLTEKEYIQYTNEINKLFNEQYSIYGFIVDNPFYFDGRLNAHKIGDILMDYGFIDKNELSGDLYQFVHPFGASEKSLTMGNYNRKSFKFTIPAESTYTTLKLSLEQAILDFTDHSTEINEETAKKAINEVNSLTDNFIQLIRDATAARDIFKSYTKNRNNPKVNLLMRIQFSHPVLRQITSLKEFSELLFGDEDYLKNNFLRLYGLNERPRHHRLHGITYNIQQWTTEDFDNSITESELEEVKNQAENVIYKWMFSNPSQYYKPYVTETPRRFGKLQSKSFLSLEYELMQALTHAVSAHNEKTFVGFGEVLDNLGIPTRSMEKILSSGDRSATVSHLLKAKSTIVSYILDGSMTEQKLLFYDNALEKIDEYLATRHLRLFEEKILSKTGYNKKLWGDDKIKAYHVITLLCRDLGFDPLSFRPLNPQIFDADSSTGVFARHHLDILRKFSIYLQDLLLTDNSQHNVYESYIPLEDQKILTKIMQDLIQNDGSGPNKEITANDIVKTFLNNFEDSKTARHYLENYWQSGDFRENLREFNQRREFIRNGKYEEFLLSKYNDAYRRFFNDAMGILNSLSSFSDIRGYRMSKVFSIADIAYLRRVFNI</sequence>